<dbReference type="CDD" id="cd03784">
    <property type="entry name" value="GT1_Gtf-like"/>
    <property type="match status" value="1"/>
</dbReference>
<organism evidence="3 4">
    <name type="scientific">Gilvimarinus gilvus</name>
    <dbReference type="NCBI Taxonomy" id="3058038"/>
    <lineage>
        <taxon>Bacteria</taxon>
        <taxon>Pseudomonadati</taxon>
        <taxon>Pseudomonadota</taxon>
        <taxon>Gammaproteobacteria</taxon>
        <taxon>Cellvibrionales</taxon>
        <taxon>Cellvibrionaceae</taxon>
        <taxon>Gilvimarinus</taxon>
    </lineage>
</organism>
<dbReference type="PANTHER" id="PTHR48050">
    <property type="entry name" value="STEROL 3-BETA-GLUCOSYLTRANSFERASE"/>
    <property type="match status" value="1"/>
</dbReference>
<dbReference type="InterPro" id="IPR050426">
    <property type="entry name" value="Glycosyltransferase_28"/>
</dbReference>
<evidence type="ECO:0000259" key="2">
    <source>
        <dbReference type="Pfam" id="PF06722"/>
    </source>
</evidence>
<dbReference type="InterPro" id="IPR004276">
    <property type="entry name" value="GlycoTrans_28_N"/>
</dbReference>
<dbReference type="PANTHER" id="PTHR48050:SF13">
    <property type="entry name" value="STEROL 3-BETA-GLUCOSYLTRANSFERASE UGT80A2"/>
    <property type="match status" value="1"/>
</dbReference>
<proteinExistence type="predicted"/>
<gene>
    <name evidence="3" type="ORF">SCD92_19285</name>
</gene>
<name>A0ABU4S2W3_9GAMM</name>
<feature type="domain" description="Glycosyltransferase family 28 N-terminal" evidence="1">
    <location>
        <begin position="5"/>
        <end position="143"/>
    </location>
</feature>
<evidence type="ECO:0000313" key="3">
    <source>
        <dbReference type="EMBL" id="MDX6851519.1"/>
    </source>
</evidence>
<dbReference type="InterPro" id="IPR010610">
    <property type="entry name" value="EryCIII-like_C"/>
</dbReference>
<keyword evidence="4" id="KW-1185">Reference proteome</keyword>
<reference evidence="3 4" key="1">
    <citation type="submission" date="2023-11" db="EMBL/GenBank/DDBJ databases">
        <title>Gilvimarinus fulvus sp. nov., isolated from the surface of Kelp.</title>
        <authorList>
            <person name="Sun Y.Y."/>
            <person name="Gong Y."/>
            <person name="Du Z.J."/>
        </authorList>
    </citation>
    <scope>NUCLEOTIDE SEQUENCE [LARGE SCALE GENOMIC DNA]</scope>
    <source>
        <strain evidence="3 4">SDUM040013</strain>
    </source>
</reference>
<dbReference type="Gene3D" id="3.40.50.2000">
    <property type="entry name" value="Glycogen Phosphorylase B"/>
    <property type="match status" value="2"/>
</dbReference>
<sequence>MALNILIITYGSLGDVAPYVALARGFIKKGHAATICTGETFKVLIESNGVQYRYMNDQMTGLINSATGRRSLENLSNIWGFLKVAFNVARRIGPIQQDIVRDSWEAAKSSQFDTIIYSPKAYFACHFTEKLDIPSIAAPLFPQHIPTNEFPALGFPPMQFMGTRYNLLTYQLVELLGGLFGGKHIKDWRAQNDMKPAYTGLDLSSKKSKRTLAVLNAYSGELCPQPTDYASSVITTGFWFLDQKNSWTPPASLVKFLEHENPPVYIGFGSMALAEASELTSIIVDVLGQLNIRAVLATGWGGLQCTDQSSNIYTVESLPHDWIFPKVRAIVHHGGAGTLAAGLRAGKPTLICPIFGDQPFWGKLVHRMKLGPPPLKQTKIQRKNFGIALSDLIENRAYKINAEKISRLILAEGGVEYAVDLVEELVGAGSRNSGPASTQLEVAND</sequence>
<dbReference type="RefSeq" id="WP_302721877.1">
    <property type="nucleotide sequence ID" value="NZ_JAULRU010000418.1"/>
</dbReference>
<evidence type="ECO:0000313" key="4">
    <source>
        <dbReference type="Proteomes" id="UP001273505"/>
    </source>
</evidence>
<dbReference type="InterPro" id="IPR002213">
    <property type="entry name" value="UDP_glucos_trans"/>
</dbReference>
<dbReference type="Pfam" id="PF03033">
    <property type="entry name" value="Glyco_transf_28"/>
    <property type="match status" value="1"/>
</dbReference>
<comment type="caution">
    <text evidence="3">The sequence shown here is derived from an EMBL/GenBank/DDBJ whole genome shotgun (WGS) entry which is preliminary data.</text>
</comment>
<protein>
    <submittedName>
        <fullName evidence="3">Glycosyltransferase</fullName>
    </submittedName>
</protein>
<dbReference type="Pfam" id="PF06722">
    <property type="entry name" value="EryCIII-like_C"/>
    <property type="match status" value="1"/>
</dbReference>
<dbReference type="EMBL" id="JAXAFO010000069">
    <property type="protein sequence ID" value="MDX6851519.1"/>
    <property type="molecule type" value="Genomic_DNA"/>
</dbReference>
<feature type="domain" description="Erythromycin biosynthesis protein CIII-like C-terminal" evidence="2">
    <location>
        <begin position="310"/>
        <end position="412"/>
    </location>
</feature>
<dbReference type="Proteomes" id="UP001273505">
    <property type="component" value="Unassembled WGS sequence"/>
</dbReference>
<evidence type="ECO:0000259" key="1">
    <source>
        <dbReference type="Pfam" id="PF03033"/>
    </source>
</evidence>
<dbReference type="SUPFAM" id="SSF53756">
    <property type="entry name" value="UDP-Glycosyltransferase/glycogen phosphorylase"/>
    <property type="match status" value="1"/>
</dbReference>
<accession>A0ABU4S2W3</accession>